<protein>
    <submittedName>
        <fullName evidence="3">Pilus assembly protein TadG-related protein</fullName>
    </submittedName>
</protein>
<dbReference type="Proteomes" id="UP001597231">
    <property type="component" value="Unassembled WGS sequence"/>
</dbReference>
<dbReference type="Pfam" id="PF13400">
    <property type="entry name" value="Tad"/>
    <property type="match status" value="1"/>
</dbReference>
<accession>A0ABW3TZX8</accession>
<proteinExistence type="predicted"/>
<feature type="transmembrane region" description="Helical" evidence="1">
    <location>
        <begin position="12"/>
        <end position="32"/>
    </location>
</feature>
<gene>
    <name evidence="3" type="ORF">ACFQ38_07595</name>
</gene>
<evidence type="ECO:0000313" key="4">
    <source>
        <dbReference type="Proteomes" id="UP001597231"/>
    </source>
</evidence>
<keyword evidence="1" id="KW-1133">Transmembrane helix</keyword>
<name>A0ABW3TZX8_9BACL</name>
<evidence type="ECO:0000256" key="1">
    <source>
        <dbReference type="SAM" id="Phobius"/>
    </source>
</evidence>
<keyword evidence="1" id="KW-0472">Membrane</keyword>
<evidence type="ECO:0000313" key="3">
    <source>
        <dbReference type="EMBL" id="MFD1204964.1"/>
    </source>
</evidence>
<dbReference type="InterPro" id="IPR028087">
    <property type="entry name" value="Tad_N"/>
</dbReference>
<sequence length="217" mass="24079">MNTVKNENGHGMVYILWIMVMSIVIFVIVVNIGKVYAVKQQAATATQQAALAGTSVLVEATVKGVEAFDRSEVEEVEKQRKADDGKSVSELIDEEAEKNRQRGEAKDIAYIHALNDVLPSRITDYESLKMSISRHINGAIDHFKQVVREVIEDNGGNIERSTVTFSLDYRVEVQADATYEAITDHAENYMPKMSKEIPQKGSGPSLRYLQGIVGGFD</sequence>
<keyword evidence="4" id="KW-1185">Reference proteome</keyword>
<reference evidence="4" key="1">
    <citation type="journal article" date="2019" name="Int. J. Syst. Evol. Microbiol.">
        <title>The Global Catalogue of Microorganisms (GCM) 10K type strain sequencing project: providing services to taxonomists for standard genome sequencing and annotation.</title>
        <authorList>
            <consortium name="The Broad Institute Genomics Platform"/>
            <consortium name="The Broad Institute Genome Sequencing Center for Infectious Disease"/>
            <person name="Wu L."/>
            <person name="Ma J."/>
        </authorList>
    </citation>
    <scope>NUCLEOTIDE SEQUENCE [LARGE SCALE GENOMIC DNA]</scope>
    <source>
        <strain evidence="4">CCUG 53915</strain>
    </source>
</reference>
<feature type="domain" description="Putative Flp pilus-assembly TadG-like N-terminal" evidence="2">
    <location>
        <begin position="15"/>
        <end position="53"/>
    </location>
</feature>
<comment type="caution">
    <text evidence="3">The sequence shown here is derived from an EMBL/GenBank/DDBJ whole genome shotgun (WGS) entry which is preliminary data.</text>
</comment>
<dbReference type="RefSeq" id="WP_336822419.1">
    <property type="nucleotide sequence ID" value="NZ_JBHTLT010000037.1"/>
</dbReference>
<organism evidence="3 4">
    <name type="scientific">Sporosarcina contaminans</name>
    <dbReference type="NCBI Taxonomy" id="633403"/>
    <lineage>
        <taxon>Bacteria</taxon>
        <taxon>Bacillati</taxon>
        <taxon>Bacillota</taxon>
        <taxon>Bacilli</taxon>
        <taxon>Bacillales</taxon>
        <taxon>Caryophanaceae</taxon>
        <taxon>Sporosarcina</taxon>
    </lineage>
</organism>
<dbReference type="EMBL" id="JBHTLT010000037">
    <property type="protein sequence ID" value="MFD1204964.1"/>
    <property type="molecule type" value="Genomic_DNA"/>
</dbReference>
<evidence type="ECO:0000259" key="2">
    <source>
        <dbReference type="Pfam" id="PF13400"/>
    </source>
</evidence>
<keyword evidence="1" id="KW-0812">Transmembrane</keyword>